<dbReference type="Proteomes" id="UP000190460">
    <property type="component" value="Unassembled WGS sequence"/>
</dbReference>
<dbReference type="Pfam" id="PF02685">
    <property type="entry name" value="Glucokinase"/>
    <property type="match status" value="1"/>
</dbReference>
<gene>
    <name evidence="3" type="primary">glk</name>
    <name evidence="5" type="ORF">SAMN02745130_01145</name>
</gene>
<dbReference type="GO" id="GO:0006096">
    <property type="term" value="P:glycolytic process"/>
    <property type="evidence" value="ECO:0007669"/>
    <property type="project" value="UniProtKB-UniRule"/>
</dbReference>
<dbReference type="GO" id="GO:0005524">
    <property type="term" value="F:ATP binding"/>
    <property type="evidence" value="ECO:0007669"/>
    <property type="project" value="UniProtKB-UniRule"/>
</dbReference>
<evidence type="ECO:0000313" key="5">
    <source>
        <dbReference type="EMBL" id="SKA72626.1"/>
    </source>
</evidence>
<dbReference type="STRING" id="92487.SAMN02745130_01145"/>
<dbReference type="GO" id="GO:0005536">
    <property type="term" value="F:D-glucose binding"/>
    <property type="evidence" value="ECO:0007669"/>
    <property type="project" value="InterPro"/>
</dbReference>
<keyword evidence="3" id="KW-0067">ATP-binding</keyword>
<dbReference type="CDD" id="cd24008">
    <property type="entry name" value="ASKHA_NBD_GLK"/>
    <property type="match status" value="1"/>
</dbReference>
<dbReference type="GO" id="GO:0004340">
    <property type="term" value="F:glucokinase activity"/>
    <property type="evidence" value="ECO:0007669"/>
    <property type="project" value="UniProtKB-UniRule"/>
</dbReference>
<comment type="similarity">
    <text evidence="3 4">Belongs to the bacterial glucokinase family.</text>
</comment>
<dbReference type="Gene3D" id="3.30.420.40">
    <property type="match status" value="1"/>
</dbReference>
<dbReference type="InterPro" id="IPR050201">
    <property type="entry name" value="Bacterial_glucokinase"/>
</dbReference>
<dbReference type="NCBIfam" id="TIGR00749">
    <property type="entry name" value="glk"/>
    <property type="match status" value="1"/>
</dbReference>
<protein>
    <recommendedName>
        <fullName evidence="3">Glucokinase</fullName>
        <ecNumber evidence="3">2.7.1.2</ecNumber>
    </recommendedName>
    <alternativeName>
        <fullName evidence="3">Glucose kinase</fullName>
    </alternativeName>
</protein>
<dbReference type="AlphaFoldDB" id="A0A1T4W5V8"/>
<organism evidence="5 6">
    <name type="scientific">Thiothrix eikelboomii</name>
    <dbReference type="NCBI Taxonomy" id="92487"/>
    <lineage>
        <taxon>Bacteria</taxon>
        <taxon>Pseudomonadati</taxon>
        <taxon>Pseudomonadota</taxon>
        <taxon>Gammaproteobacteria</taxon>
        <taxon>Thiotrichales</taxon>
        <taxon>Thiotrichaceae</taxon>
        <taxon>Thiothrix</taxon>
    </lineage>
</organism>
<comment type="catalytic activity">
    <reaction evidence="3">
        <text>D-glucose + ATP = D-glucose 6-phosphate + ADP + H(+)</text>
        <dbReference type="Rhea" id="RHEA:17825"/>
        <dbReference type="ChEBI" id="CHEBI:4167"/>
        <dbReference type="ChEBI" id="CHEBI:15378"/>
        <dbReference type="ChEBI" id="CHEBI:30616"/>
        <dbReference type="ChEBI" id="CHEBI:61548"/>
        <dbReference type="ChEBI" id="CHEBI:456216"/>
        <dbReference type="EC" id="2.7.1.2"/>
    </reaction>
</comment>
<dbReference type="OrthoDB" id="9800595at2"/>
<evidence type="ECO:0000256" key="2">
    <source>
        <dbReference type="ARBA" id="ARBA00022777"/>
    </source>
</evidence>
<evidence type="ECO:0000256" key="1">
    <source>
        <dbReference type="ARBA" id="ARBA00022679"/>
    </source>
</evidence>
<evidence type="ECO:0000313" key="6">
    <source>
        <dbReference type="Proteomes" id="UP000190460"/>
    </source>
</evidence>
<dbReference type="PANTHER" id="PTHR47690:SF1">
    <property type="entry name" value="GLUCOKINASE"/>
    <property type="match status" value="1"/>
</dbReference>
<evidence type="ECO:0000256" key="3">
    <source>
        <dbReference type="HAMAP-Rule" id="MF_00524"/>
    </source>
</evidence>
<dbReference type="RefSeq" id="WP_078921618.1">
    <property type="nucleotide sequence ID" value="NZ_FUYB01000003.1"/>
</dbReference>
<dbReference type="InterPro" id="IPR043129">
    <property type="entry name" value="ATPase_NBD"/>
</dbReference>
<keyword evidence="1 3" id="KW-0808">Transferase</keyword>
<keyword evidence="3" id="KW-0963">Cytoplasm</keyword>
<feature type="binding site" evidence="3">
    <location>
        <begin position="10"/>
        <end position="15"/>
    </location>
    <ligand>
        <name>ATP</name>
        <dbReference type="ChEBI" id="CHEBI:30616"/>
    </ligand>
</feature>
<reference evidence="6" key="1">
    <citation type="submission" date="2017-02" db="EMBL/GenBank/DDBJ databases">
        <authorList>
            <person name="Varghese N."/>
            <person name="Submissions S."/>
        </authorList>
    </citation>
    <scope>NUCLEOTIDE SEQUENCE [LARGE SCALE GENOMIC DNA]</scope>
    <source>
        <strain evidence="6">ATCC 49788</strain>
    </source>
</reference>
<keyword evidence="6" id="KW-1185">Reference proteome</keyword>
<name>A0A1T4W5V8_9GAMM</name>
<dbReference type="HAMAP" id="MF_00524">
    <property type="entry name" value="Glucokinase"/>
    <property type="match status" value="1"/>
</dbReference>
<dbReference type="InterPro" id="IPR003836">
    <property type="entry name" value="Glucokinase"/>
</dbReference>
<keyword evidence="3" id="KW-0324">Glycolysis</keyword>
<sequence length="329" mass="35057">MSAVYTTLAIDIGGTNIRLGLLTANSLRPNYIKTFKINEFAGLAEVIELFLSSAPPHQITQAAIDVATPVTQDTIKLTNHTWTFSIRGICQHFGFERLKVINDFTAMALSIPLLEPSELKQVGGGTADPDGAIALLGAGTGLGVSGLIRSAAGWYPLSGEGGHVTLGARNARELAIFAAFWDKYGHMSAERLLSGTGLEEFYQVICHLDGKTPEPLQPAAISGRAIAQTCPACMETMTLFCEWFGIVAANLTLSLGATGGVYIGGGIVPNLGDYFIQSGFRAAFETKGRFTRYMQQVPVYIMDADNPALRGAAAALNQRFDKIGLSCTS</sequence>
<keyword evidence="3" id="KW-0547">Nucleotide-binding</keyword>
<dbReference type="GO" id="GO:0005829">
    <property type="term" value="C:cytosol"/>
    <property type="evidence" value="ECO:0007669"/>
    <property type="project" value="TreeGrafter"/>
</dbReference>
<dbReference type="PANTHER" id="PTHR47690">
    <property type="entry name" value="GLUCOKINASE"/>
    <property type="match status" value="1"/>
</dbReference>
<comment type="subcellular location">
    <subcellularLocation>
        <location evidence="3">Cytoplasm</location>
    </subcellularLocation>
</comment>
<accession>A0A1T4W5V8</accession>
<keyword evidence="2 3" id="KW-0418">Kinase</keyword>
<dbReference type="SUPFAM" id="SSF53067">
    <property type="entry name" value="Actin-like ATPase domain"/>
    <property type="match status" value="1"/>
</dbReference>
<dbReference type="Gene3D" id="3.40.367.20">
    <property type="match status" value="1"/>
</dbReference>
<proteinExistence type="inferred from homology"/>
<dbReference type="EMBL" id="FUYB01000003">
    <property type="protein sequence ID" value="SKA72626.1"/>
    <property type="molecule type" value="Genomic_DNA"/>
</dbReference>
<dbReference type="EC" id="2.7.1.2" evidence="3"/>
<evidence type="ECO:0000256" key="4">
    <source>
        <dbReference type="RuleBase" id="RU004046"/>
    </source>
</evidence>